<sequence length="90" mass="9938">MELNTPYSPEAFLGQQQSATGTFIRAAIESEAITHIFRTIKQVTRVTIGPPLVPVPTPGHQELVTRLINSVQHSGKLIFAIANTFMQPWP</sequence>
<dbReference type="EMBL" id="PEWN01000130">
    <property type="protein sequence ID" value="PIU50796.1"/>
    <property type="molecule type" value="Genomic_DNA"/>
</dbReference>
<evidence type="ECO:0000313" key="1">
    <source>
        <dbReference type="EMBL" id="PIU50796.1"/>
    </source>
</evidence>
<name>A0A2M6ZEJ7_9BACT</name>
<reference evidence="2" key="1">
    <citation type="submission" date="2017-09" db="EMBL/GenBank/DDBJ databases">
        <title>Depth-based differentiation of microbial function through sediment-hosted aquifers and enrichment of novel symbionts in the deep terrestrial subsurface.</title>
        <authorList>
            <person name="Probst A.J."/>
            <person name="Ladd B."/>
            <person name="Jarett J.K."/>
            <person name="Geller-Mcgrath D.E."/>
            <person name="Sieber C.M.K."/>
            <person name="Emerson J.B."/>
            <person name="Anantharaman K."/>
            <person name="Thomas B.C."/>
            <person name="Malmstrom R."/>
            <person name="Stieglmeier M."/>
            <person name="Klingl A."/>
            <person name="Woyke T."/>
            <person name="Ryan C.M."/>
            <person name="Banfield J.F."/>
        </authorList>
    </citation>
    <scope>NUCLEOTIDE SEQUENCE [LARGE SCALE GENOMIC DNA]</scope>
</reference>
<organism evidence="1 2">
    <name type="scientific">Candidatus Desantisbacteria bacterium CG07_land_8_20_14_0_80_39_15</name>
    <dbReference type="NCBI Taxonomy" id="1974549"/>
    <lineage>
        <taxon>Bacteria</taxon>
        <taxon>Candidatus Desantisiibacteriota</taxon>
    </lineage>
</organism>
<gene>
    <name evidence="1" type="ORF">COS91_07800</name>
</gene>
<proteinExistence type="predicted"/>
<dbReference type="AlphaFoldDB" id="A0A2M6ZEJ7"/>
<evidence type="ECO:0000313" key="2">
    <source>
        <dbReference type="Proteomes" id="UP000229227"/>
    </source>
</evidence>
<comment type="caution">
    <text evidence="1">The sequence shown here is derived from an EMBL/GenBank/DDBJ whole genome shotgun (WGS) entry which is preliminary data.</text>
</comment>
<protein>
    <submittedName>
        <fullName evidence="1">Uncharacterized protein</fullName>
    </submittedName>
</protein>
<feature type="non-terminal residue" evidence="1">
    <location>
        <position position="90"/>
    </location>
</feature>
<dbReference type="Proteomes" id="UP000229227">
    <property type="component" value="Unassembled WGS sequence"/>
</dbReference>
<accession>A0A2M6ZEJ7</accession>